<gene>
    <name evidence="1" type="ORF">GF1_14170</name>
</gene>
<dbReference type="RefSeq" id="WP_267928918.1">
    <property type="nucleotide sequence ID" value="NZ_AP024233.1"/>
</dbReference>
<organism evidence="1 2">
    <name type="scientific">Desulfolithobacter dissulfuricans</name>
    <dbReference type="NCBI Taxonomy" id="2795293"/>
    <lineage>
        <taxon>Bacteria</taxon>
        <taxon>Pseudomonadati</taxon>
        <taxon>Thermodesulfobacteriota</taxon>
        <taxon>Desulfobulbia</taxon>
        <taxon>Desulfobulbales</taxon>
        <taxon>Desulfobulbaceae</taxon>
        <taxon>Desulfolithobacter</taxon>
    </lineage>
</organism>
<keyword evidence="2" id="KW-1185">Reference proteome</keyword>
<dbReference type="AlphaFoldDB" id="A0A915XL19"/>
<proteinExistence type="predicted"/>
<evidence type="ECO:0000313" key="1">
    <source>
        <dbReference type="EMBL" id="BCO09041.1"/>
    </source>
</evidence>
<dbReference type="EMBL" id="AP024233">
    <property type="protein sequence ID" value="BCO09041.1"/>
    <property type="molecule type" value="Genomic_DNA"/>
</dbReference>
<name>A0A915XL19_9BACT</name>
<reference evidence="1" key="1">
    <citation type="submission" date="2020-12" db="EMBL/GenBank/DDBJ databases">
        <title>Desulfobium dissulfuricans gen. nov., sp. nov., a novel mesophilic, sulfate-reducing bacterium isolated from a deep-sea hydrothermal vent.</title>
        <authorList>
            <person name="Hashimoto Y."/>
            <person name="Tame A."/>
            <person name="Sawayama S."/>
            <person name="Miyazaki J."/>
            <person name="Takai K."/>
            <person name="Nakagawa S."/>
        </authorList>
    </citation>
    <scope>NUCLEOTIDE SEQUENCE</scope>
    <source>
        <strain evidence="1">GF1</strain>
    </source>
</reference>
<protein>
    <submittedName>
        <fullName evidence="1">Uncharacterized protein</fullName>
    </submittedName>
</protein>
<dbReference type="Proteomes" id="UP001063350">
    <property type="component" value="Chromosome"/>
</dbReference>
<evidence type="ECO:0000313" key="2">
    <source>
        <dbReference type="Proteomes" id="UP001063350"/>
    </source>
</evidence>
<sequence>MDDKDSQGNRIIEIYQAESTNMPVQEAESPLSDDHTMWVLGWIIGGQNQAGTIRSPACFPGVQKLSQKPAGQTFLDLKRFL</sequence>
<accession>A0A915XL19</accession>
<dbReference type="KEGG" id="ddu:GF1_14170"/>